<dbReference type="OrthoDB" id="9813465at2"/>
<evidence type="ECO:0000313" key="4">
    <source>
        <dbReference type="EMBL" id="SFQ34896.1"/>
    </source>
</evidence>
<evidence type="ECO:0000259" key="3">
    <source>
        <dbReference type="Pfam" id="PF10022"/>
    </source>
</evidence>
<accession>A0A1I5XSR8</accession>
<feature type="signal peptide" evidence="2">
    <location>
        <begin position="1"/>
        <end position="22"/>
    </location>
</feature>
<dbReference type="PANTHER" id="PTHR33886:SF8">
    <property type="entry name" value="UNSATURATED RHAMNOGALACTURONAN HYDROLASE (EUROFUNG)"/>
    <property type="match status" value="1"/>
</dbReference>
<gene>
    <name evidence="4" type="ORF">SAMN05444277_109149</name>
</gene>
<keyword evidence="1 4" id="KW-0378">Hydrolase</keyword>
<dbReference type="InterPro" id="IPR052043">
    <property type="entry name" value="PolySaccharide_Degr_Enz"/>
</dbReference>
<dbReference type="InterPro" id="IPR012341">
    <property type="entry name" value="6hp_glycosidase-like_sf"/>
</dbReference>
<dbReference type="InterPro" id="IPR008928">
    <property type="entry name" value="6-hairpin_glycosidase_sf"/>
</dbReference>
<dbReference type="Pfam" id="PF07470">
    <property type="entry name" value="Glyco_hydro_88"/>
    <property type="match status" value="1"/>
</dbReference>
<dbReference type="GO" id="GO:0016787">
    <property type="term" value="F:hydrolase activity"/>
    <property type="evidence" value="ECO:0007669"/>
    <property type="project" value="UniProtKB-KW"/>
</dbReference>
<dbReference type="InterPro" id="IPR010905">
    <property type="entry name" value="Glyco_hydro_88"/>
</dbReference>
<organism evidence="4 5">
    <name type="scientific">Parafilimonas terrae</name>
    <dbReference type="NCBI Taxonomy" id="1465490"/>
    <lineage>
        <taxon>Bacteria</taxon>
        <taxon>Pseudomonadati</taxon>
        <taxon>Bacteroidota</taxon>
        <taxon>Chitinophagia</taxon>
        <taxon>Chitinophagales</taxon>
        <taxon>Chitinophagaceae</taxon>
        <taxon>Parafilimonas</taxon>
    </lineage>
</organism>
<evidence type="ECO:0000256" key="2">
    <source>
        <dbReference type="SAM" id="SignalP"/>
    </source>
</evidence>
<dbReference type="GO" id="GO:0005975">
    <property type="term" value="P:carbohydrate metabolic process"/>
    <property type="evidence" value="ECO:0007669"/>
    <property type="project" value="InterPro"/>
</dbReference>
<dbReference type="SUPFAM" id="SSF48208">
    <property type="entry name" value="Six-hairpin glycosidases"/>
    <property type="match status" value="1"/>
</dbReference>
<dbReference type="RefSeq" id="WP_090660194.1">
    <property type="nucleotide sequence ID" value="NZ_FOXQ01000009.1"/>
</dbReference>
<sequence>MRKTCFYFLFILFVFCMHTSMAQQKQKPGALKNKTQENIDVNEIPALLKKVADWQLANPTGKELNSWEYGPFYIGLMALYNVTSDNKYVEAVRQMGDSVNWEPVPRPYDANVLAISQAFLELYELTGQKSMIDKSRFVMDATMRRELKPDITFDKNKYWWEWWSWCDALFMAPPAYARMATIFNQPKYMDHMVTEWKRTSNYLYSPVDSLFFRDDRFFTMKSANGKKIFWSRGNGWVVAGLARVMQYMPKDHPDRAFFEQQFKEMCYKLKGIQMSNGFWSQSLLDPGNYPQKESSGTGFYVYAMAWGVNNGLLPRDEFMPAIQKGWNALKESVHANGKLGYVQEVGDAPTDVDFDDSETYGTGAFLLAGSELYKAFHASAKTLTGFNDDRNFTLNLLFKIADPVLMPLSKNQLHNVFPRKEWETRESNIQTSPLQAFGRTLSGMAPWLSLGADSTDEGKLRTHYIELARQCLINATNPASPDYMFADSTQERIVHAAYIAYPLLIAPKQLWEPLSATQQRNIIAALETHRAFKPNESNWLLFPAIIETAIWKFTGECNKQAIEYAIKKHEEWYVGDGVYGDGLEFHWDYYNSYVIQPLLIEVLNNCKAMGMPVDDMLKEALTHGERYAQVLEHLISPEGTFPVIGRSSVYRIAMLQQLEYMAFREHKLPSTLDAGATRAAITAVIKHMMLAPGTFDENGFLNAGIVGEQTGAIDYYNYTGALYMCTMGLSHLGIPASDAFWTAPAGKWTQQKIWSGEKIADQTVFK</sequence>
<proteinExistence type="predicted"/>
<evidence type="ECO:0000313" key="5">
    <source>
        <dbReference type="Proteomes" id="UP000199031"/>
    </source>
</evidence>
<name>A0A1I5XSR8_9BACT</name>
<keyword evidence="2" id="KW-0732">Signal</keyword>
<dbReference type="STRING" id="1465490.SAMN05444277_109149"/>
<dbReference type="EMBL" id="FOXQ01000009">
    <property type="protein sequence ID" value="SFQ34896.1"/>
    <property type="molecule type" value="Genomic_DNA"/>
</dbReference>
<feature type="domain" description="DUF2264" evidence="3">
    <location>
        <begin position="390"/>
        <end position="748"/>
    </location>
</feature>
<dbReference type="Gene3D" id="1.50.10.10">
    <property type="match status" value="1"/>
</dbReference>
<feature type="chain" id="PRO_5011728235" evidence="2">
    <location>
        <begin position="23"/>
        <end position="766"/>
    </location>
</feature>
<reference evidence="4 5" key="1">
    <citation type="submission" date="2016-10" db="EMBL/GenBank/DDBJ databases">
        <authorList>
            <person name="de Groot N.N."/>
        </authorList>
    </citation>
    <scope>NUCLEOTIDE SEQUENCE [LARGE SCALE GENOMIC DNA]</scope>
    <source>
        <strain evidence="4 5">DSM 28286</strain>
    </source>
</reference>
<protein>
    <submittedName>
        <fullName evidence="4">Glycosyl Hydrolase Family 88</fullName>
    </submittedName>
</protein>
<dbReference type="PANTHER" id="PTHR33886">
    <property type="entry name" value="UNSATURATED RHAMNOGALACTURONAN HYDROLASE (EUROFUNG)"/>
    <property type="match status" value="1"/>
</dbReference>
<dbReference type="Pfam" id="PF10022">
    <property type="entry name" value="DUF2264"/>
    <property type="match status" value="1"/>
</dbReference>
<dbReference type="Proteomes" id="UP000199031">
    <property type="component" value="Unassembled WGS sequence"/>
</dbReference>
<dbReference type="InterPro" id="IPR049349">
    <property type="entry name" value="DUF2264_N"/>
</dbReference>
<evidence type="ECO:0000256" key="1">
    <source>
        <dbReference type="ARBA" id="ARBA00022801"/>
    </source>
</evidence>
<keyword evidence="5" id="KW-1185">Reference proteome</keyword>
<dbReference type="AlphaFoldDB" id="A0A1I5XSR8"/>